<comment type="caution">
    <text evidence="7">The sequence shown here is derived from an EMBL/GenBank/DDBJ whole genome shotgun (WGS) entry which is preliminary data.</text>
</comment>
<reference evidence="7 8" key="1">
    <citation type="journal article" date="2023" name="BMC Biol.">
        <title>The compact genome of the sponge Oopsacas minuta (Hexactinellida) is lacking key metazoan core genes.</title>
        <authorList>
            <person name="Santini S."/>
            <person name="Schenkelaars Q."/>
            <person name="Jourda C."/>
            <person name="Duchesne M."/>
            <person name="Belahbib H."/>
            <person name="Rocher C."/>
            <person name="Selva M."/>
            <person name="Riesgo A."/>
            <person name="Vervoort M."/>
            <person name="Leys S.P."/>
            <person name="Kodjabachian L."/>
            <person name="Le Bivic A."/>
            <person name="Borchiellini C."/>
            <person name="Claverie J.M."/>
            <person name="Renard E."/>
        </authorList>
    </citation>
    <scope>NUCLEOTIDE SEQUENCE [LARGE SCALE GENOMIC DNA]</scope>
    <source>
        <strain evidence="7">SPO-2</strain>
    </source>
</reference>
<protein>
    <submittedName>
        <fullName evidence="7">Uncharacterized protein</fullName>
    </submittedName>
</protein>
<evidence type="ECO:0000256" key="1">
    <source>
        <dbReference type="ARBA" id="ARBA00004370"/>
    </source>
</evidence>
<comment type="subcellular location">
    <subcellularLocation>
        <location evidence="1">Membrane</location>
    </subcellularLocation>
</comment>
<keyword evidence="3 6" id="KW-1133">Transmembrane helix</keyword>
<dbReference type="Proteomes" id="UP001165289">
    <property type="component" value="Unassembled WGS sequence"/>
</dbReference>
<dbReference type="GO" id="GO:0001671">
    <property type="term" value="F:ATPase activator activity"/>
    <property type="evidence" value="ECO:0007669"/>
    <property type="project" value="InterPro"/>
</dbReference>
<keyword evidence="4 6" id="KW-0472">Membrane</keyword>
<evidence type="ECO:0000256" key="3">
    <source>
        <dbReference type="ARBA" id="ARBA00022989"/>
    </source>
</evidence>
<keyword evidence="2 6" id="KW-0812">Transmembrane</keyword>
<dbReference type="InterPro" id="IPR038599">
    <property type="entry name" value="LAP1C-like_C_sf"/>
</dbReference>
<evidence type="ECO:0000256" key="2">
    <source>
        <dbReference type="ARBA" id="ARBA00022692"/>
    </source>
</evidence>
<dbReference type="Gene3D" id="3.40.50.12190">
    <property type="match status" value="1"/>
</dbReference>
<dbReference type="AlphaFoldDB" id="A0AAV7KNU3"/>
<evidence type="ECO:0000256" key="5">
    <source>
        <dbReference type="SAM" id="MobiDB-lite"/>
    </source>
</evidence>
<evidence type="ECO:0000256" key="6">
    <source>
        <dbReference type="SAM" id="Phobius"/>
    </source>
</evidence>
<accession>A0AAV7KNU3</accession>
<feature type="region of interest" description="Disordered" evidence="5">
    <location>
        <begin position="44"/>
        <end position="64"/>
    </location>
</feature>
<name>A0AAV7KNU3_9METZ</name>
<feature type="region of interest" description="Disordered" evidence="5">
    <location>
        <begin position="1"/>
        <end position="29"/>
    </location>
</feature>
<dbReference type="GO" id="GO:0016020">
    <property type="term" value="C:membrane"/>
    <property type="evidence" value="ECO:0007669"/>
    <property type="project" value="UniProtKB-SubCell"/>
</dbReference>
<dbReference type="GO" id="GO:0061024">
    <property type="term" value="P:membrane organization"/>
    <property type="evidence" value="ECO:0007669"/>
    <property type="project" value="TreeGrafter"/>
</dbReference>
<evidence type="ECO:0000313" key="7">
    <source>
        <dbReference type="EMBL" id="KAI6661629.1"/>
    </source>
</evidence>
<feature type="compositionally biased region" description="Basic and acidic residues" evidence="5">
    <location>
        <begin position="10"/>
        <end position="29"/>
    </location>
</feature>
<organism evidence="7 8">
    <name type="scientific">Oopsacas minuta</name>
    <dbReference type="NCBI Taxonomy" id="111878"/>
    <lineage>
        <taxon>Eukaryota</taxon>
        <taxon>Metazoa</taxon>
        <taxon>Porifera</taxon>
        <taxon>Hexactinellida</taxon>
        <taxon>Hexasterophora</taxon>
        <taxon>Lyssacinosida</taxon>
        <taxon>Leucopsacidae</taxon>
        <taxon>Oopsacas</taxon>
    </lineage>
</organism>
<dbReference type="EMBL" id="JAKMXF010000011">
    <property type="protein sequence ID" value="KAI6661629.1"/>
    <property type="molecule type" value="Genomic_DNA"/>
</dbReference>
<dbReference type="PANTHER" id="PTHR18843:SF7">
    <property type="entry name" value="LAMINA-ASSOCIATED POLYPEPTIDE 1B ISOFORM 1-RELATED"/>
    <property type="match status" value="1"/>
</dbReference>
<feature type="compositionally biased region" description="Polar residues" evidence="5">
    <location>
        <begin position="44"/>
        <end position="56"/>
    </location>
</feature>
<dbReference type="InterPro" id="IPR008662">
    <property type="entry name" value="TOIP1/2"/>
</dbReference>
<dbReference type="PANTHER" id="PTHR18843">
    <property type="entry name" value="TORSIN-1A-INTERACTING PROTEIN"/>
    <property type="match status" value="1"/>
</dbReference>
<sequence>MPTTRTGKKTTKDSPDKLKNSPKRYEIPLHGKHIEETEQNFSNISNLTRPPLNSDQDLPKNTADDILDIPNLTHRLMNSDQDLPKYPADTHKDHTESGPEWITFQRIVIILVLILLFIVILAIRIVYVPLANFEGELFPRPIDPKFGECVDKLAHNFNQQDSNLWKQIIKNYNYNRSMKRTVLCQTLITTRTNKAAVDCLIKQLSKCIGEDEPFTFIPSNDSIKSASLLERALNYTRKDVGYFKEITDLTHPIPTVFHAICDSDHSPYKGKVFFFSILTDSLTKGTGNYSRREISKIITNTLNQYWVDRDGFFPKEQIAAVISRIADIAYYIHTDSVTIC</sequence>
<proteinExistence type="predicted"/>
<gene>
    <name evidence="7" type="ORF">LOD99_13502</name>
</gene>
<keyword evidence="8" id="KW-1185">Reference proteome</keyword>
<feature type="transmembrane region" description="Helical" evidence="6">
    <location>
        <begin position="107"/>
        <end position="127"/>
    </location>
</feature>
<evidence type="ECO:0000313" key="8">
    <source>
        <dbReference type="Proteomes" id="UP001165289"/>
    </source>
</evidence>
<evidence type="ECO:0000256" key="4">
    <source>
        <dbReference type="ARBA" id="ARBA00023136"/>
    </source>
</evidence>